<dbReference type="AlphaFoldDB" id="A0A3R9EDT9"/>
<reference evidence="2" key="1">
    <citation type="submission" date="2018-12" db="EMBL/GenBank/DDBJ databases">
        <title>Bacillus chawlae sp. nov., Bacillus glennii sp. nov., and Bacillus saganii sp. nov. Isolated from the Vehicle Assembly Building at Kennedy Space Center where the Viking Spacecraft were Assembled.</title>
        <authorList>
            <person name="Seuylemezian A."/>
            <person name="Vaishampayan P."/>
        </authorList>
    </citation>
    <scope>NUCLEOTIDE SEQUENCE [LARGE SCALE GENOMIC DNA]</scope>
    <source>
        <strain evidence="2">DSM 13966</strain>
    </source>
</reference>
<gene>
    <name evidence="1" type="ORF">EJA10_02050</name>
</gene>
<comment type="caution">
    <text evidence="1">The sequence shown here is derived from an EMBL/GenBank/DDBJ whole genome shotgun (WGS) entry which is preliminary data.</text>
</comment>
<organism evidence="1 2">
    <name type="scientific">Mesobacillus subterraneus</name>
    <dbReference type="NCBI Taxonomy" id="285983"/>
    <lineage>
        <taxon>Bacteria</taxon>
        <taxon>Bacillati</taxon>
        <taxon>Bacillota</taxon>
        <taxon>Bacilli</taxon>
        <taxon>Bacillales</taxon>
        <taxon>Bacillaceae</taxon>
        <taxon>Mesobacillus</taxon>
    </lineage>
</organism>
<proteinExistence type="predicted"/>
<dbReference type="EMBL" id="RSFW01000002">
    <property type="protein sequence ID" value="RSD29498.1"/>
    <property type="molecule type" value="Genomic_DNA"/>
</dbReference>
<dbReference type="OrthoDB" id="2690514at2"/>
<sequence length="374" mass="43807">MFFTNRPVQSPVEEIKAELQMLKAVSISKNLSKTEETIICRIKERTKELNLNNITRTKAYLDFYQRHPEIHWAFLAHMVSRNGGWSMTDLKGELLSRLLSKKEKVSYFSFLERGNWLIFQDAYPQLLLYEESQKRKEPLFKLLGPLNISIFMEGMWNYYWKRQDSALLTIGLIVNEQNYIQNRVIQNQLYMKGVFDTFEFEIQDLLSFNQILFPYKLYGATRLAGQTVNQFKSLDERIQLGKRLYAILFDHDVLSHAVDWALVHPHTASRKDYWPDIFNDVNEGIPKLKYQIKLSACKKKSGASRIFSPALMNAWRDVKHEEAAPGDWFKSFKVLENLHKVEAPQVGNIEFDYCKTLERLELAALAKKITSIMD</sequence>
<dbReference type="InterPro" id="IPR019658">
    <property type="entry name" value="DUF2515"/>
</dbReference>
<evidence type="ECO:0000313" key="1">
    <source>
        <dbReference type="EMBL" id="RSD29498.1"/>
    </source>
</evidence>
<protein>
    <submittedName>
        <fullName evidence="1">DUF2515 domain-containing protein</fullName>
    </submittedName>
</protein>
<accession>A0A3R9EDT9</accession>
<dbReference type="Proteomes" id="UP000279911">
    <property type="component" value="Unassembled WGS sequence"/>
</dbReference>
<name>A0A3R9EDT9_9BACI</name>
<dbReference type="Pfam" id="PF10720">
    <property type="entry name" value="DUF2515"/>
    <property type="match status" value="1"/>
</dbReference>
<evidence type="ECO:0000313" key="2">
    <source>
        <dbReference type="Proteomes" id="UP000279911"/>
    </source>
</evidence>